<proteinExistence type="predicted"/>
<protein>
    <submittedName>
        <fullName evidence="2">Uncharacterized protein LOC142177104</fullName>
    </submittedName>
</protein>
<organism evidence="1 2">
    <name type="scientific">Nicotiana tabacum</name>
    <name type="common">Common tobacco</name>
    <dbReference type="NCBI Taxonomy" id="4097"/>
    <lineage>
        <taxon>Eukaryota</taxon>
        <taxon>Viridiplantae</taxon>
        <taxon>Streptophyta</taxon>
        <taxon>Embryophyta</taxon>
        <taxon>Tracheophyta</taxon>
        <taxon>Spermatophyta</taxon>
        <taxon>Magnoliopsida</taxon>
        <taxon>eudicotyledons</taxon>
        <taxon>Gunneridae</taxon>
        <taxon>Pentapetalae</taxon>
        <taxon>asterids</taxon>
        <taxon>lamiids</taxon>
        <taxon>Solanales</taxon>
        <taxon>Solanaceae</taxon>
        <taxon>Nicotianoideae</taxon>
        <taxon>Nicotianeae</taxon>
        <taxon>Nicotiana</taxon>
    </lineage>
</organism>
<evidence type="ECO:0000313" key="1">
    <source>
        <dbReference type="Proteomes" id="UP000790787"/>
    </source>
</evidence>
<evidence type="ECO:0000313" key="2">
    <source>
        <dbReference type="RefSeq" id="XP_075101669.1"/>
    </source>
</evidence>
<sequence>MFFPTKKTKSLRIQIPGFQQRDVETLHQDWERYKKLLRDCPHQCQSDEVLEHTFVDGLNETSKINLDSTCGGSCMARPYSEIQLLPNNFTANDHNWQGDGESQRALKQKGTGVIELYDLSAMRADIAKLENQMNRMTMNQTQQIQHTTRNHYKPQGNFNQPQKPPQQEEESVNDLLKKLLLDNQQLRTDFRNLVRQMGQLASNKNTRHTGALPSDTEKNPQFNAITLRNRRELEDVPKKRKDKPIPEGKLIPKVQLNIPLVDVLREIPKYAKYIKDILAHKRRLTEFEIVALTEQLGLGAPRPTTMMLQLADRSIAYLKE</sequence>
<reference evidence="1" key="1">
    <citation type="journal article" date="2014" name="Nat. Commun.">
        <title>The tobacco genome sequence and its comparison with those of tomato and potato.</title>
        <authorList>
            <person name="Sierro N."/>
            <person name="Battey J.N."/>
            <person name="Ouadi S."/>
            <person name="Bakaher N."/>
            <person name="Bovet L."/>
            <person name="Willig A."/>
            <person name="Goepfert S."/>
            <person name="Peitsch M.C."/>
            <person name="Ivanov N.V."/>
        </authorList>
    </citation>
    <scope>NUCLEOTIDE SEQUENCE [LARGE SCALE GENOMIC DNA]</scope>
</reference>
<dbReference type="RefSeq" id="XP_075101669.1">
    <property type="nucleotide sequence ID" value="XM_075245568.1"/>
</dbReference>
<keyword evidence="1" id="KW-1185">Reference proteome</keyword>
<dbReference type="Proteomes" id="UP000790787">
    <property type="component" value="Chromosome 23"/>
</dbReference>
<accession>A0AC58TWR9</accession>
<name>A0AC58TWR9_TOBAC</name>
<gene>
    <name evidence="2" type="primary">LOC142177104</name>
</gene>
<reference evidence="2" key="2">
    <citation type="submission" date="2025-08" db="UniProtKB">
        <authorList>
            <consortium name="RefSeq"/>
        </authorList>
    </citation>
    <scope>IDENTIFICATION</scope>
    <source>
        <tissue evidence="2">Leaf</tissue>
    </source>
</reference>